<feature type="non-terminal residue" evidence="2">
    <location>
        <position position="178"/>
    </location>
</feature>
<dbReference type="OrthoDB" id="4089816at2759"/>
<feature type="non-terminal residue" evidence="2">
    <location>
        <position position="1"/>
    </location>
</feature>
<dbReference type="InterPro" id="IPR051390">
    <property type="entry name" value="BLOC-1_subunit_KXD1"/>
</dbReference>
<evidence type="ECO:0000313" key="2">
    <source>
        <dbReference type="EMBL" id="ODV66822.1"/>
    </source>
</evidence>
<dbReference type="PANTHER" id="PTHR37787:SF1">
    <property type="entry name" value="BIOGENESIS OF LYSOSOME-RELATED ORGANELLES COMPLEX 1 SUBUNIT KXD1"/>
    <property type="match status" value="1"/>
</dbReference>
<keyword evidence="1" id="KW-0175">Coiled coil</keyword>
<dbReference type="GeneID" id="30998401"/>
<dbReference type="GO" id="GO:0032880">
    <property type="term" value="P:regulation of protein localization"/>
    <property type="evidence" value="ECO:0007669"/>
    <property type="project" value="TreeGrafter"/>
</dbReference>
<gene>
    <name evidence="2" type="ORF">HYPBUDRAFT_89720</name>
</gene>
<evidence type="ECO:0000256" key="1">
    <source>
        <dbReference type="SAM" id="Coils"/>
    </source>
</evidence>
<proteinExistence type="predicted"/>
<protein>
    <recommendedName>
        <fullName evidence="4">Biogenesis of lysosome-related organelles complex 1 subunit KXD1</fullName>
    </recommendedName>
</protein>
<evidence type="ECO:0008006" key="4">
    <source>
        <dbReference type="Google" id="ProtNLM"/>
    </source>
</evidence>
<dbReference type="GO" id="GO:0031083">
    <property type="term" value="C:BLOC-1 complex"/>
    <property type="evidence" value="ECO:0007669"/>
    <property type="project" value="TreeGrafter"/>
</dbReference>
<dbReference type="GO" id="GO:0007032">
    <property type="term" value="P:endosome organization"/>
    <property type="evidence" value="ECO:0007669"/>
    <property type="project" value="TreeGrafter"/>
</dbReference>
<dbReference type="PANTHER" id="PTHR37787">
    <property type="entry name" value="BIOGENESIS OF LYSOSOME-RELATED ORGANELLES COMPLEX 1 SUBUNIT KXD1"/>
    <property type="match status" value="1"/>
</dbReference>
<accession>A0A1E4RHT1</accession>
<reference evidence="3" key="1">
    <citation type="submission" date="2016-05" db="EMBL/GenBank/DDBJ databases">
        <title>Comparative genomics of biotechnologically important yeasts.</title>
        <authorList>
            <consortium name="DOE Joint Genome Institute"/>
            <person name="Riley R."/>
            <person name="Haridas S."/>
            <person name="Wolfe K.H."/>
            <person name="Lopes M.R."/>
            <person name="Hittinger C.T."/>
            <person name="Goker M."/>
            <person name="Salamov A."/>
            <person name="Wisecaver J."/>
            <person name="Long T.M."/>
            <person name="Aerts A.L."/>
            <person name="Barry K."/>
            <person name="Choi C."/>
            <person name="Clum A."/>
            <person name="Coughlan A.Y."/>
            <person name="Deshpande S."/>
            <person name="Douglass A.P."/>
            <person name="Hanson S.J."/>
            <person name="Klenk H.-P."/>
            <person name="Labutti K."/>
            <person name="Lapidus A."/>
            <person name="Lindquist E."/>
            <person name="Lipzen A."/>
            <person name="Meier-Kolthoff J.P."/>
            <person name="Ohm R.A."/>
            <person name="Otillar R.P."/>
            <person name="Pangilinan J."/>
            <person name="Peng Y."/>
            <person name="Rokas A."/>
            <person name="Rosa C.A."/>
            <person name="Scheuner C."/>
            <person name="Sibirny A.A."/>
            <person name="Slot J.C."/>
            <person name="Stielow J.B."/>
            <person name="Sun H."/>
            <person name="Kurtzman C.P."/>
            <person name="Blackwell M."/>
            <person name="Grigoriev I.V."/>
            <person name="Jeffries T.W."/>
        </authorList>
    </citation>
    <scope>NUCLEOTIDE SEQUENCE [LARGE SCALE GENOMIC DNA]</scope>
    <source>
        <strain evidence="3">NRRL Y-1933</strain>
    </source>
</reference>
<dbReference type="GO" id="GO:0005768">
    <property type="term" value="C:endosome"/>
    <property type="evidence" value="ECO:0007669"/>
    <property type="project" value="TreeGrafter"/>
</dbReference>
<dbReference type="AlphaFoldDB" id="A0A1E4RHT1"/>
<feature type="coiled-coil region" evidence="1">
    <location>
        <begin position="112"/>
        <end position="139"/>
    </location>
</feature>
<dbReference type="RefSeq" id="XP_020075889.1">
    <property type="nucleotide sequence ID" value="XM_020223852.1"/>
</dbReference>
<keyword evidence="3" id="KW-1185">Reference proteome</keyword>
<organism evidence="2 3">
    <name type="scientific">Hyphopichia burtonii NRRL Y-1933</name>
    <dbReference type="NCBI Taxonomy" id="984485"/>
    <lineage>
        <taxon>Eukaryota</taxon>
        <taxon>Fungi</taxon>
        <taxon>Dikarya</taxon>
        <taxon>Ascomycota</taxon>
        <taxon>Saccharomycotina</taxon>
        <taxon>Pichiomycetes</taxon>
        <taxon>Debaryomycetaceae</taxon>
        <taxon>Hyphopichia</taxon>
    </lineage>
</organism>
<name>A0A1E4RHT1_9ASCO</name>
<evidence type="ECO:0000313" key="3">
    <source>
        <dbReference type="Proteomes" id="UP000095085"/>
    </source>
</evidence>
<dbReference type="Proteomes" id="UP000095085">
    <property type="component" value="Unassembled WGS sequence"/>
</dbReference>
<dbReference type="EMBL" id="KV454541">
    <property type="protein sequence ID" value="ODV66822.1"/>
    <property type="molecule type" value="Genomic_DNA"/>
</dbReference>
<sequence length="178" mass="20218">DDDDYIMSDEEENLGTLLANSLDYQDHFNYTSSLSELSDYLSKSLSFALESLQLDKSLVIQAQLSGQLNNENQKIIDKQKELKDSLLRIQQLYAENFAPLVKDGNNPKISKVSKLAKDIKDIETRIERLKNTTRKSNKLALPSIFKSNSSENQGVAGRFPVEYNQAKDKVLERQIDSN</sequence>